<accession>A0A8X6W060</accession>
<reference evidence="1" key="1">
    <citation type="submission" date="2020-08" db="EMBL/GenBank/DDBJ databases">
        <title>Multicomponent nature underlies the extraordinary mechanical properties of spider dragline silk.</title>
        <authorList>
            <person name="Kono N."/>
            <person name="Nakamura H."/>
            <person name="Mori M."/>
            <person name="Yoshida Y."/>
            <person name="Ohtoshi R."/>
            <person name="Malay A.D."/>
            <person name="Moran D.A.P."/>
            <person name="Tomita M."/>
            <person name="Numata K."/>
            <person name="Arakawa K."/>
        </authorList>
    </citation>
    <scope>NUCLEOTIDE SEQUENCE</scope>
</reference>
<protein>
    <submittedName>
        <fullName evidence="1">Uncharacterized protein</fullName>
    </submittedName>
</protein>
<proteinExistence type="predicted"/>
<gene>
    <name evidence="1" type="ORF">TNCV_1915101</name>
</gene>
<dbReference type="Proteomes" id="UP000887159">
    <property type="component" value="Unassembled WGS sequence"/>
</dbReference>
<name>A0A8X6W060_TRICX</name>
<dbReference type="AlphaFoldDB" id="A0A8X6W060"/>
<keyword evidence="2" id="KW-1185">Reference proteome</keyword>
<sequence>MTRCHTIGCSTDEIELDLCSVTLIGQKRLSLPENTNLYHSVTDVALAQDHCKWNFSCCEVNGSLHTKRKGS</sequence>
<evidence type="ECO:0000313" key="2">
    <source>
        <dbReference type="Proteomes" id="UP000887159"/>
    </source>
</evidence>
<organism evidence="1 2">
    <name type="scientific">Trichonephila clavipes</name>
    <name type="common">Golden silk orbweaver</name>
    <name type="synonym">Nephila clavipes</name>
    <dbReference type="NCBI Taxonomy" id="2585209"/>
    <lineage>
        <taxon>Eukaryota</taxon>
        <taxon>Metazoa</taxon>
        <taxon>Ecdysozoa</taxon>
        <taxon>Arthropoda</taxon>
        <taxon>Chelicerata</taxon>
        <taxon>Arachnida</taxon>
        <taxon>Araneae</taxon>
        <taxon>Araneomorphae</taxon>
        <taxon>Entelegynae</taxon>
        <taxon>Araneoidea</taxon>
        <taxon>Nephilidae</taxon>
        <taxon>Trichonephila</taxon>
    </lineage>
</organism>
<comment type="caution">
    <text evidence="1">The sequence shown here is derived from an EMBL/GenBank/DDBJ whole genome shotgun (WGS) entry which is preliminary data.</text>
</comment>
<evidence type="ECO:0000313" key="1">
    <source>
        <dbReference type="EMBL" id="GFY25760.1"/>
    </source>
</evidence>
<dbReference type="EMBL" id="BMAU01021373">
    <property type="protein sequence ID" value="GFY25760.1"/>
    <property type="molecule type" value="Genomic_DNA"/>
</dbReference>